<dbReference type="AlphaFoldDB" id="A0A0D3KWW9"/>
<proteinExistence type="predicted"/>
<dbReference type="Proteomes" id="UP000013827">
    <property type="component" value="Unassembled WGS sequence"/>
</dbReference>
<accession>A0A0D3KWW9</accession>
<reference evidence="2" key="2">
    <citation type="submission" date="2024-10" db="UniProtKB">
        <authorList>
            <consortium name="EnsemblProtists"/>
        </authorList>
    </citation>
    <scope>IDENTIFICATION</scope>
</reference>
<evidence type="ECO:0000256" key="1">
    <source>
        <dbReference type="SAM" id="MobiDB-lite"/>
    </source>
</evidence>
<keyword evidence="3" id="KW-1185">Reference proteome</keyword>
<organism evidence="2 3">
    <name type="scientific">Emiliania huxleyi (strain CCMP1516)</name>
    <dbReference type="NCBI Taxonomy" id="280463"/>
    <lineage>
        <taxon>Eukaryota</taxon>
        <taxon>Haptista</taxon>
        <taxon>Haptophyta</taxon>
        <taxon>Prymnesiophyceae</taxon>
        <taxon>Isochrysidales</taxon>
        <taxon>Noelaerhabdaceae</taxon>
        <taxon>Emiliania</taxon>
    </lineage>
</organism>
<dbReference type="GeneID" id="17285526"/>
<dbReference type="RefSeq" id="XP_005792683.1">
    <property type="nucleotide sequence ID" value="XM_005792626.1"/>
</dbReference>
<dbReference type="PaxDb" id="2903-EOD40254"/>
<sequence>GGGFLPGASRTFARRRRSRASRPRGFVECARQRRGRGGRRDLGDAALGIANSTAQRFVGSRRADTPFTRRTRRVRADRASYLVA</sequence>
<feature type="compositionally biased region" description="Basic residues" evidence="1">
    <location>
        <begin position="12"/>
        <end position="22"/>
    </location>
</feature>
<reference evidence="3" key="1">
    <citation type="journal article" date="2013" name="Nature">
        <title>Pan genome of the phytoplankton Emiliania underpins its global distribution.</title>
        <authorList>
            <person name="Read B.A."/>
            <person name="Kegel J."/>
            <person name="Klute M.J."/>
            <person name="Kuo A."/>
            <person name="Lefebvre S.C."/>
            <person name="Maumus F."/>
            <person name="Mayer C."/>
            <person name="Miller J."/>
            <person name="Monier A."/>
            <person name="Salamov A."/>
            <person name="Young J."/>
            <person name="Aguilar M."/>
            <person name="Claverie J.M."/>
            <person name="Frickenhaus S."/>
            <person name="Gonzalez K."/>
            <person name="Herman E.K."/>
            <person name="Lin Y.C."/>
            <person name="Napier J."/>
            <person name="Ogata H."/>
            <person name="Sarno A.F."/>
            <person name="Shmutz J."/>
            <person name="Schroeder D."/>
            <person name="de Vargas C."/>
            <person name="Verret F."/>
            <person name="von Dassow P."/>
            <person name="Valentin K."/>
            <person name="Van de Peer Y."/>
            <person name="Wheeler G."/>
            <person name="Dacks J.B."/>
            <person name="Delwiche C.F."/>
            <person name="Dyhrman S.T."/>
            <person name="Glockner G."/>
            <person name="John U."/>
            <person name="Richards T."/>
            <person name="Worden A.Z."/>
            <person name="Zhang X."/>
            <person name="Grigoriev I.V."/>
            <person name="Allen A.E."/>
            <person name="Bidle K."/>
            <person name="Borodovsky M."/>
            <person name="Bowler C."/>
            <person name="Brownlee C."/>
            <person name="Cock J.M."/>
            <person name="Elias M."/>
            <person name="Gladyshev V.N."/>
            <person name="Groth M."/>
            <person name="Guda C."/>
            <person name="Hadaegh A."/>
            <person name="Iglesias-Rodriguez M.D."/>
            <person name="Jenkins J."/>
            <person name="Jones B.M."/>
            <person name="Lawson T."/>
            <person name="Leese F."/>
            <person name="Lindquist E."/>
            <person name="Lobanov A."/>
            <person name="Lomsadze A."/>
            <person name="Malik S.B."/>
            <person name="Marsh M.E."/>
            <person name="Mackinder L."/>
            <person name="Mock T."/>
            <person name="Mueller-Roeber B."/>
            <person name="Pagarete A."/>
            <person name="Parker M."/>
            <person name="Probert I."/>
            <person name="Quesneville H."/>
            <person name="Raines C."/>
            <person name="Rensing S.A."/>
            <person name="Riano-Pachon D.M."/>
            <person name="Richier S."/>
            <person name="Rokitta S."/>
            <person name="Shiraiwa Y."/>
            <person name="Soanes D.M."/>
            <person name="van der Giezen M."/>
            <person name="Wahlund T.M."/>
            <person name="Williams B."/>
            <person name="Wilson W."/>
            <person name="Wolfe G."/>
            <person name="Wurch L.L."/>
        </authorList>
    </citation>
    <scope>NUCLEOTIDE SEQUENCE</scope>
</reference>
<feature type="region of interest" description="Disordered" evidence="1">
    <location>
        <begin position="1"/>
        <end position="24"/>
    </location>
</feature>
<dbReference type="KEGG" id="ehx:EMIHUDRAFT_447352"/>
<evidence type="ECO:0000313" key="3">
    <source>
        <dbReference type="Proteomes" id="UP000013827"/>
    </source>
</evidence>
<dbReference type="EnsemblProtists" id="EOD40254">
    <property type="protein sequence ID" value="EOD40254"/>
    <property type="gene ID" value="EMIHUDRAFT_447352"/>
</dbReference>
<dbReference type="HOGENOM" id="CLU_2534423_0_0_1"/>
<protein>
    <submittedName>
        <fullName evidence="2">Uncharacterized protein</fullName>
    </submittedName>
</protein>
<evidence type="ECO:0000313" key="2">
    <source>
        <dbReference type="EnsemblProtists" id="EOD40254"/>
    </source>
</evidence>
<name>A0A0D3KWW9_EMIH1</name>